<protein>
    <submittedName>
        <fullName evidence="2">Uncharacterized protein</fullName>
    </submittedName>
</protein>
<dbReference type="AlphaFoldDB" id="A0A521FSX5"/>
<dbReference type="EMBL" id="FXTO01000045">
    <property type="protein sequence ID" value="SMO98630.1"/>
    <property type="molecule type" value="Genomic_DNA"/>
</dbReference>
<dbReference type="Proteomes" id="UP000316030">
    <property type="component" value="Unassembled WGS sequence"/>
</dbReference>
<sequence length="50" mass="5715">MAPPQFAESFVVETSLLRLPTLESERALGETGRSHLQEVEDLRDWSDELE</sequence>
<evidence type="ECO:0000256" key="1">
    <source>
        <dbReference type="SAM" id="MobiDB-lite"/>
    </source>
</evidence>
<accession>A0A521FSX5</accession>
<keyword evidence="3" id="KW-1185">Reference proteome</keyword>
<feature type="region of interest" description="Disordered" evidence="1">
    <location>
        <begin position="27"/>
        <end position="50"/>
    </location>
</feature>
<proteinExistence type="predicted"/>
<name>A0A521FSX5_9RHOB</name>
<reference evidence="2 3" key="1">
    <citation type="submission" date="2017-05" db="EMBL/GenBank/DDBJ databases">
        <authorList>
            <person name="Varghese N."/>
            <person name="Submissions S."/>
        </authorList>
    </citation>
    <scope>NUCLEOTIDE SEQUENCE [LARGE SCALE GENOMIC DNA]</scope>
    <source>
        <strain evidence="2 3">DSM 29506</strain>
    </source>
</reference>
<organism evidence="2 3">
    <name type="scientific">Thalassovita litoralis</name>
    <dbReference type="NCBI Taxonomy" id="1010611"/>
    <lineage>
        <taxon>Bacteria</taxon>
        <taxon>Pseudomonadati</taxon>
        <taxon>Pseudomonadota</taxon>
        <taxon>Alphaproteobacteria</taxon>
        <taxon>Rhodobacterales</taxon>
        <taxon>Roseobacteraceae</taxon>
        <taxon>Thalassovita</taxon>
    </lineage>
</organism>
<gene>
    <name evidence="2" type="ORF">SAMN06265173_14524</name>
</gene>
<evidence type="ECO:0000313" key="2">
    <source>
        <dbReference type="EMBL" id="SMO98630.1"/>
    </source>
</evidence>
<evidence type="ECO:0000313" key="3">
    <source>
        <dbReference type="Proteomes" id="UP000316030"/>
    </source>
</evidence>